<keyword evidence="2 5" id="KW-0812">Transmembrane</keyword>
<evidence type="ECO:0000256" key="2">
    <source>
        <dbReference type="ARBA" id="ARBA00022692"/>
    </source>
</evidence>
<evidence type="ECO:0000256" key="1">
    <source>
        <dbReference type="ARBA" id="ARBA00004167"/>
    </source>
</evidence>
<dbReference type="InterPro" id="IPR007452">
    <property type="entry name" value="TamB_C"/>
</dbReference>
<accession>A0A060QFV0</accession>
<dbReference type="Pfam" id="PF04357">
    <property type="entry name" value="TamB"/>
    <property type="match status" value="1"/>
</dbReference>
<dbReference type="PANTHER" id="PTHR36985">
    <property type="entry name" value="TRANSLOCATION AND ASSEMBLY MODULE SUBUNIT TAMB"/>
    <property type="match status" value="1"/>
</dbReference>
<dbReference type="Proteomes" id="UP000027583">
    <property type="component" value="Unassembled WGS sequence"/>
</dbReference>
<evidence type="ECO:0000256" key="4">
    <source>
        <dbReference type="ARBA" id="ARBA00023136"/>
    </source>
</evidence>
<keyword evidence="4 5" id="KW-0472">Membrane</keyword>
<dbReference type="GO" id="GO:0009306">
    <property type="term" value="P:protein secretion"/>
    <property type="evidence" value="ECO:0007669"/>
    <property type="project" value="InterPro"/>
</dbReference>
<evidence type="ECO:0000256" key="3">
    <source>
        <dbReference type="ARBA" id="ARBA00022989"/>
    </source>
</evidence>
<evidence type="ECO:0000313" key="8">
    <source>
        <dbReference type="Proteomes" id="UP000027583"/>
    </source>
</evidence>
<dbReference type="GO" id="GO:0097347">
    <property type="term" value="C:TAM protein secretion complex"/>
    <property type="evidence" value="ECO:0007669"/>
    <property type="project" value="TreeGrafter"/>
</dbReference>
<evidence type="ECO:0000259" key="6">
    <source>
        <dbReference type="Pfam" id="PF04357"/>
    </source>
</evidence>
<evidence type="ECO:0000313" key="7">
    <source>
        <dbReference type="EMBL" id="CDG38131.1"/>
    </source>
</evidence>
<dbReference type="RefSeq" id="WP_031240805.1">
    <property type="nucleotide sequence ID" value="NZ_CBLX010000003.1"/>
</dbReference>
<feature type="transmembrane region" description="Helical" evidence="5">
    <location>
        <begin position="7"/>
        <end position="34"/>
    </location>
</feature>
<evidence type="ECO:0000256" key="5">
    <source>
        <dbReference type="SAM" id="Phobius"/>
    </source>
</evidence>
<organism evidence="7 8">
    <name type="scientific">Asaia bogorensis</name>
    <dbReference type="NCBI Taxonomy" id="91915"/>
    <lineage>
        <taxon>Bacteria</taxon>
        <taxon>Pseudomonadati</taxon>
        <taxon>Pseudomonadota</taxon>
        <taxon>Alphaproteobacteria</taxon>
        <taxon>Acetobacterales</taxon>
        <taxon>Acetobacteraceae</taxon>
        <taxon>Asaia</taxon>
    </lineage>
</organism>
<dbReference type="PANTHER" id="PTHR36985:SF1">
    <property type="entry name" value="TRANSLOCATION AND ASSEMBLY MODULE SUBUNIT TAMB"/>
    <property type="match status" value="1"/>
</dbReference>
<protein>
    <recommendedName>
        <fullName evidence="6">Translocation and assembly module TamB C-terminal domain-containing protein</fullName>
    </recommendedName>
</protein>
<feature type="domain" description="Translocation and assembly module TamB C-terminal" evidence="6">
    <location>
        <begin position="1033"/>
        <end position="1382"/>
    </location>
</feature>
<reference evidence="7 8" key="1">
    <citation type="journal article" date="2014" name="Genome Biol. Evol.">
        <title>Acetic acid bacteria genomes reveal functional traits for adaptation to life in insect guts.</title>
        <authorList>
            <person name="Chouaia B."/>
            <person name="Gaiarsa S."/>
            <person name="Crotti E."/>
            <person name="Comandatore F."/>
            <person name="Degli Esposti M."/>
            <person name="Ricci I."/>
            <person name="Alma A."/>
            <person name="Favia G."/>
            <person name="Bandi C."/>
            <person name="Daffonchio D."/>
        </authorList>
    </citation>
    <scope>NUCLEOTIDE SEQUENCE [LARGE SCALE GENOMIC DNA]</scope>
    <source>
        <strain evidence="7 8">SF2.1</strain>
    </source>
</reference>
<dbReference type="GO" id="GO:0005886">
    <property type="term" value="C:plasma membrane"/>
    <property type="evidence" value="ECO:0007669"/>
    <property type="project" value="InterPro"/>
</dbReference>
<dbReference type="EMBL" id="CBLX010000003">
    <property type="protein sequence ID" value="CDG38131.1"/>
    <property type="molecule type" value="Genomic_DNA"/>
</dbReference>
<name>A0A060QFV0_9PROT</name>
<dbReference type="eggNOG" id="COG2911">
    <property type="taxonomic scope" value="Bacteria"/>
</dbReference>
<reference evidence="7 8" key="2">
    <citation type="journal article" date="2014" name="PLoS ONE">
        <title>Evolution of mitochondria reconstructed from the energy metabolism of living bacteria.</title>
        <authorList>
            <person name="Degli Esposti M."/>
            <person name="Chouaia B."/>
            <person name="Comandatore F."/>
            <person name="Crotti E."/>
            <person name="Sassera D."/>
            <person name="Lievens P.M."/>
            <person name="Daffonchio D."/>
            <person name="Bandi C."/>
        </authorList>
    </citation>
    <scope>NUCLEOTIDE SEQUENCE [LARGE SCALE GENOMIC DNA]</scope>
    <source>
        <strain evidence="7 8">SF2.1</strain>
    </source>
</reference>
<comment type="caution">
    <text evidence="7">The sequence shown here is derived from an EMBL/GenBank/DDBJ whole genome shotgun (WGS) entry which is preliminary data.</text>
</comment>
<gene>
    <name evidence="7" type="ORF">ASAP_0086</name>
</gene>
<sequence length="1382" mass="142243">MSRTRRILLWVTGLVVGVPVALVTITLVAILVFVNIPYGQRVIERQTASLTSGMVELQGVGGFIPSRLHIRRITLHDHLGPYLTVDEARLNWSPLALIHMTVRASLLQAVSLRFERLPVSDPSAPAPAPASNEPSSLHLGIALARLDIGRIDLGKPLAGFPLSASAQGHLTLADLAPVLDGLQIGKLPRADLRLDIRRLDRPASIAVSLATPRDAINLHLRVQDGAHGLVAQAAKLDELDPLTLTLDLDGPVRANDLRLALQAGAVRADAQGNLDLAHHVGTLGLSASTPAMKPVAGVAWSSIALKAHLRGDLLAPSGDGTLDIDALSAAGAGINHLALRFAGDEGQGPKAARIRLNAHADGVRAPGVPAGLLAQAPIDAVLDAAPEKATQPFSLTVTHPLFQISTTGTLKPDIAGALDLVLPDLKPLAGIGKLDLAGHNVAHLDYTYRPDGNSHIALRDKLAITGGMKQLVALLGADTSLGLDATMVSGPKAARQVRIEALTVDGRALHLHDEGSMTLGAQPSIVNELLLALPDLKAAAPQMHGHVALTAHSEGPLDDLAAKLQLKGEIGASAVPSGPLTLDLALLHLPSAPEGTLHADGKLDGRKLAIDAGFARHKDGEVELDLTALDWASLSGKGHLTLPAGAKLPLGNLAVTAGNLNDFSALAGRKLGGRLVLDLKTSDPTPETPPVLTVSLKGGVQADPARIGTLDLAGTVRNPVDKPDMDLRLAVGSVAFQEMRGGATLSARGTLDALALAAKGSFDHVLGAPATLDTALLLDLPGKTVRLDRLSALLKGETLRSAGVSTISFGEKTGVDRLQVAVAPPGVAPATLDLSGTIKPRLDVHLRVARVTPALAKPFMPTLDASGNLAAQADLSGDLSRPTGTVGVTLSGLHMRSGPAESLPALNMQANATLSGQRAQINAQADAGRRISLRVAGSVPTGEAGNLDLKVNGAVDLAVANAVLGAQGMALNGKSVIDLALGGAVSSPSATGRVTLEAINFAHYGQGVRLTDINGAIIAANDTLTLQDVLAHAGKGTIALSGSVGVLRPGLPLDIKVIAHKAQPITSDLLTAVIDTDVRAHGQLSTRLDVDGTIRLPSVIVNIPNSMPASVPQLTVIRPGEKREATTRAMIIGLDLNVISPGSFFVRGHGLDAEMSGKLHVGGVSTAPDISGGFDLKRGFFNLAGVNLNFTKGRVAFDGSGVDHKLDPSLDFRADRNVQGTVASLVVGGYASAPKIDFTSQPSLPRDQVLAMLLFGSSTASLSPTQLASLAAAVAQISGGSSFDPLDKVRGFLGLDRLAVGGGSGVNNGGASLEAGKYVMKGVYVGAKQATSGSGTQAQVQVDLTKRLKLNTTVGTGGQITGFTTPENDPGSSVGLSYGFDY</sequence>
<keyword evidence="3 5" id="KW-1133">Transmembrane helix</keyword>
<proteinExistence type="predicted"/>
<comment type="subcellular location">
    <subcellularLocation>
        <location evidence="1">Membrane</location>
        <topology evidence="1">Single-pass membrane protein</topology>
    </subcellularLocation>
</comment>